<proteinExistence type="inferred from homology"/>
<evidence type="ECO:0000313" key="20">
    <source>
        <dbReference type="Proteomes" id="UP000494206"/>
    </source>
</evidence>
<feature type="domain" description="Ribosomal RNA methyltransferase FtsJ" evidence="18">
    <location>
        <begin position="38"/>
        <end position="215"/>
    </location>
</feature>
<dbReference type="GO" id="GO:0015031">
    <property type="term" value="P:protein transport"/>
    <property type="evidence" value="ECO:0007669"/>
    <property type="project" value="UniProtKB-KW"/>
</dbReference>
<keyword evidence="7" id="KW-0808">Transferase</keyword>
<evidence type="ECO:0000256" key="13">
    <source>
        <dbReference type="ARBA" id="ARBA00023136"/>
    </source>
</evidence>
<keyword evidence="13" id="KW-0472">Membrane</keyword>
<dbReference type="InterPro" id="IPR015507">
    <property type="entry name" value="rRNA-MeTfrase_E"/>
</dbReference>
<keyword evidence="20" id="KW-1185">Reference proteome</keyword>
<evidence type="ECO:0000256" key="11">
    <source>
        <dbReference type="ARBA" id="ARBA00023010"/>
    </source>
</evidence>
<comment type="similarity">
    <text evidence="2">Belongs to the TIM16/PAM16 family.</text>
</comment>
<accession>A0A8S1EN08</accession>
<evidence type="ECO:0000256" key="5">
    <source>
        <dbReference type="ARBA" id="ARBA00022552"/>
    </source>
</evidence>
<protein>
    <recommendedName>
        <fullName evidence="16">Mitochondrial import inner membrane translocase subunit tim-16</fullName>
    </recommendedName>
    <alternativeName>
        <fullName evidence="14">rRNA methyltransferase 2, mitochondrial</fullName>
    </alternativeName>
</protein>
<dbReference type="Gene3D" id="3.40.50.150">
    <property type="entry name" value="Vaccinia Virus protein VP39"/>
    <property type="match status" value="1"/>
</dbReference>
<evidence type="ECO:0000256" key="9">
    <source>
        <dbReference type="ARBA" id="ARBA00022792"/>
    </source>
</evidence>
<evidence type="ECO:0000256" key="10">
    <source>
        <dbReference type="ARBA" id="ARBA00022927"/>
    </source>
</evidence>
<dbReference type="GO" id="GO:0005743">
    <property type="term" value="C:mitochondrial inner membrane"/>
    <property type="evidence" value="ECO:0007669"/>
    <property type="project" value="UniProtKB-SubCell"/>
</dbReference>
<keyword evidence="10" id="KW-0653">Protein transport</keyword>
<evidence type="ECO:0000256" key="15">
    <source>
        <dbReference type="ARBA" id="ARBA00059904"/>
    </source>
</evidence>
<dbReference type="SUPFAM" id="SSF53335">
    <property type="entry name" value="S-adenosyl-L-methionine-dependent methyltransferases"/>
    <property type="match status" value="1"/>
</dbReference>
<evidence type="ECO:0000256" key="2">
    <source>
        <dbReference type="ARBA" id="ARBA00008817"/>
    </source>
</evidence>
<evidence type="ECO:0000256" key="6">
    <source>
        <dbReference type="ARBA" id="ARBA00022603"/>
    </source>
</evidence>
<comment type="similarity">
    <text evidence="3">Belongs to the class I-like SAM-binding methyltransferase superfamily. RNA methyltransferase RlmE family.</text>
</comment>
<keyword evidence="5" id="KW-0698">rRNA processing</keyword>
<keyword evidence="17" id="KW-0175">Coiled coil</keyword>
<dbReference type="EMBL" id="CADEPM010000003">
    <property type="protein sequence ID" value="CAB3401378.1"/>
    <property type="molecule type" value="Genomic_DNA"/>
</dbReference>
<dbReference type="OrthoDB" id="20105at2759"/>
<comment type="caution">
    <text evidence="19">The sequence shown here is derived from an EMBL/GenBank/DDBJ whole genome shotgun (WGS) entry which is preliminary data.</text>
</comment>
<evidence type="ECO:0000256" key="16">
    <source>
        <dbReference type="ARBA" id="ARBA00071356"/>
    </source>
</evidence>
<keyword evidence="8" id="KW-0949">S-adenosyl-L-methionine</keyword>
<keyword evidence="6" id="KW-0489">Methyltransferase</keyword>
<dbReference type="PANTHER" id="PTHR10920:SF18">
    <property type="entry name" value="RRNA METHYLTRANSFERASE 2, MITOCHONDRIAL"/>
    <property type="match status" value="1"/>
</dbReference>
<evidence type="ECO:0000256" key="3">
    <source>
        <dbReference type="ARBA" id="ARBA00009258"/>
    </source>
</evidence>
<evidence type="ECO:0000256" key="4">
    <source>
        <dbReference type="ARBA" id="ARBA00022448"/>
    </source>
</evidence>
<keyword evidence="12" id="KW-0496">Mitochondrion</keyword>
<evidence type="ECO:0000259" key="18">
    <source>
        <dbReference type="Pfam" id="PF01728"/>
    </source>
</evidence>
<dbReference type="Proteomes" id="UP000494206">
    <property type="component" value="Unassembled WGS sequence"/>
</dbReference>
<feature type="coiled-coil region" evidence="17">
    <location>
        <begin position="320"/>
        <end position="347"/>
    </location>
</feature>
<dbReference type="Gene3D" id="1.10.287.110">
    <property type="entry name" value="DnaJ domain"/>
    <property type="match status" value="1"/>
</dbReference>
<evidence type="ECO:0000313" key="19">
    <source>
        <dbReference type="EMBL" id="CAB3401378.1"/>
    </source>
</evidence>
<name>A0A8S1EN08_9PELO</name>
<evidence type="ECO:0000256" key="8">
    <source>
        <dbReference type="ARBA" id="ARBA00022691"/>
    </source>
</evidence>
<dbReference type="InterPro" id="IPR002877">
    <property type="entry name" value="RNA_MeTrfase_FtsJ_dom"/>
</dbReference>
<evidence type="ECO:0000256" key="17">
    <source>
        <dbReference type="SAM" id="Coils"/>
    </source>
</evidence>
<organism evidence="19 20">
    <name type="scientific">Caenorhabditis bovis</name>
    <dbReference type="NCBI Taxonomy" id="2654633"/>
    <lineage>
        <taxon>Eukaryota</taxon>
        <taxon>Metazoa</taxon>
        <taxon>Ecdysozoa</taxon>
        <taxon>Nematoda</taxon>
        <taxon>Chromadorea</taxon>
        <taxon>Rhabditida</taxon>
        <taxon>Rhabditina</taxon>
        <taxon>Rhabditomorpha</taxon>
        <taxon>Rhabditoidea</taxon>
        <taxon>Rhabditidae</taxon>
        <taxon>Peloderinae</taxon>
        <taxon>Caenorhabditis</taxon>
    </lineage>
</organism>
<comment type="subcellular location">
    <subcellularLocation>
        <location evidence="1">Mitochondrion inner membrane</location>
        <topology evidence="1">Peripheral membrane protein</topology>
        <orientation evidence="1">Matrix side</orientation>
    </subcellularLocation>
</comment>
<keyword evidence="9" id="KW-0999">Mitochondrion inner membrane</keyword>
<evidence type="ECO:0000256" key="14">
    <source>
        <dbReference type="ARBA" id="ARBA00041184"/>
    </source>
</evidence>
<dbReference type="AlphaFoldDB" id="A0A8S1EN08"/>
<dbReference type="PANTHER" id="PTHR10920">
    <property type="entry name" value="RIBOSOMAL RNA METHYLTRANSFERASE"/>
    <property type="match status" value="1"/>
</dbReference>
<dbReference type="Pfam" id="PF01728">
    <property type="entry name" value="FtsJ"/>
    <property type="match status" value="1"/>
</dbReference>
<evidence type="ECO:0000256" key="12">
    <source>
        <dbReference type="ARBA" id="ARBA00023128"/>
    </source>
</evidence>
<dbReference type="InterPro" id="IPR036869">
    <property type="entry name" value="J_dom_sf"/>
</dbReference>
<dbReference type="GO" id="GO:0008650">
    <property type="term" value="F:rRNA (uridine-2'-O-)-methyltransferase activity"/>
    <property type="evidence" value="ECO:0007669"/>
    <property type="project" value="TreeGrafter"/>
</dbReference>
<reference evidence="19 20" key="1">
    <citation type="submission" date="2020-04" db="EMBL/GenBank/DDBJ databases">
        <authorList>
            <person name="Laetsch R D."/>
            <person name="Stevens L."/>
            <person name="Kumar S."/>
            <person name="Blaxter L. M."/>
        </authorList>
    </citation>
    <scope>NUCLEOTIDE SEQUENCE [LARGE SCALE GENOMIC DNA]</scope>
</reference>
<sequence length="349" mass="39602">MVSRICMRFFSTKKEATKRYIVRQTTDEFSNRAREHNFRARSAFKLMEIDDKFKFLKEGKVVLDVGCAPGSWLQVVAQRCNLKNPGTQGYAIGVDLQNVLPIQGVDILSLSDITDKNVQFKIEKKLKCRPVDVVLSDMAPNPTGDNATDHLRLIELCRKVFGLFASEEDRILNLSKNGVFLCKIWDGQHRSEFVTELQKKFGFVKTLKPMACRDNKMPWRTAVKVALAAGEALAKAVTRAVRDEIRQTQHAAQRHATATGQTQSEAKENANANAKLGISLEESLQILNVKPPIDREEVEKRFQHLFSINDKTKGGSFYLQSKVYRAKERIDEELARLEQKNEESAENSK</sequence>
<dbReference type="InterPro" id="IPR029063">
    <property type="entry name" value="SAM-dependent_MTases_sf"/>
</dbReference>
<gene>
    <name evidence="19" type="ORF">CBOVIS_LOCUS4132</name>
</gene>
<dbReference type="HAMAP" id="MF_01547">
    <property type="entry name" value="RNA_methyltr_E"/>
    <property type="match status" value="1"/>
</dbReference>
<dbReference type="Pfam" id="PF03656">
    <property type="entry name" value="Pam16"/>
    <property type="match status" value="1"/>
</dbReference>
<keyword evidence="11" id="KW-0811">Translocation</keyword>
<evidence type="ECO:0000256" key="1">
    <source>
        <dbReference type="ARBA" id="ARBA00004443"/>
    </source>
</evidence>
<dbReference type="InterPro" id="IPR050082">
    <property type="entry name" value="RNA_methyltr_RlmE"/>
</dbReference>
<evidence type="ECO:0000256" key="7">
    <source>
        <dbReference type="ARBA" id="ARBA00022679"/>
    </source>
</evidence>
<dbReference type="FunFam" id="1.10.287.110:FF:000006">
    <property type="entry name" value="Import inner membrane translocase subunit TIM16"/>
    <property type="match status" value="1"/>
</dbReference>
<comment type="function">
    <text evidence="15">Regulates ATP-dependent protein translocation into the mitochondrial matrix.</text>
</comment>
<keyword evidence="4" id="KW-0813">Transport</keyword>